<evidence type="ECO:0000313" key="18">
    <source>
        <dbReference type="Proteomes" id="UP000290287"/>
    </source>
</evidence>
<dbReference type="GO" id="GO:0005524">
    <property type="term" value="F:ATP binding"/>
    <property type="evidence" value="ECO:0007669"/>
    <property type="project" value="InterPro"/>
</dbReference>
<evidence type="ECO:0000256" key="10">
    <source>
        <dbReference type="ARBA" id="ARBA00023186"/>
    </source>
</evidence>
<feature type="binding site" evidence="13">
    <location>
        <position position="162"/>
    </location>
    <ligand>
        <name>Zn(2+)</name>
        <dbReference type="ChEBI" id="CHEBI:29105"/>
        <label>2</label>
    </ligand>
</feature>
<dbReference type="Gene3D" id="1.10.287.110">
    <property type="entry name" value="DnaJ domain"/>
    <property type="match status" value="1"/>
</dbReference>
<name>A0A4Q0YXQ3_9GAMM</name>
<dbReference type="Gene3D" id="2.60.260.20">
    <property type="entry name" value="Urease metallochaperone UreE, N-terminal domain"/>
    <property type="match status" value="2"/>
</dbReference>
<feature type="repeat" description="CXXCXGXG motif" evidence="13">
    <location>
        <begin position="162"/>
        <end position="169"/>
    </location>
</feature>
<evidence type="ECO:0000259" key="16">
    <source>
        <dbReference type="PROSITE" id="PS51188"/>
    </source>
</evidence>
<dbReference type="PROSITE" id="PS50076">
    <property type="entry name" value="DNAJ_2"/>
    <property type="match status" value="1"/>
</dbReference>
<evidence type="ECO:0000256" key="13">
    <source>
        <dbReference type="HAMAP-Rule" id="MF_01152"/>
    </source>
</evidence>
<comment type="subunit">
    <text evidence="2 13">Homodimer.</text>
</comment>
<evidence type="ECO:0000313" key="17">
    <source>
        <dbReference type="EMBL" id="RXJ73851.1"/>
    </source>
</evidence>
<dbReference type="GO" id="GO:0005737">
    <property type="term" value="C:cytoplasm"/>
    <property type="evidence" value="ECO:0007669"/>
    <property type="project" value="UniProtKB-SubCell"/>
</dbReference>
<feature type="domain" description="J" evidence="15">
    <location>
        <begin position="5"/>
        <end position="70"/>
    </location>
</feature>
<keyword evidence="18" id="KW-1185">Reference proteome</keyword>
<keyword evidence="6 13" id="KW-0677">Repeat</keyword>
<dbReference type="Pfam" id="PF00226">
    <property type="entry name" value="DnaJ"/>
    <property type="match status" value="1"/>
</dbReference>
<dbReference type="InterPro" id="IPR002939">
    <property type="entry name" value="DnaJ_C"/>
</dbReference>
<proteinExistence type="inferred from homology"/>
<dbReference type="SUPFAM" id="SSF49493">
    <property type="entry name" value="HSP40/DnaJ peptide-binding domain"/>
    <property type="match status" value="2"/>
</dbReference>
<dbReference type="InterPro" id="IPR036869">
    <property type="entry name" value="J_dom_sf"/>
</dbReference>
<evidence type="ECO:0000256" key="1">
    <source>
        <dbReference type="ARBA" id="ARBA00004496"/>
    </source>
</evidence>
<dbReference type="InterPro" id="IPR008971">
    <property type="entry name" value="HSP40/DnaJ_pept-bd"/>
</dbReference>
<dbReference type="CDD" id="cd10719">
    <property type="entry name" value="DnaJ_zf"/>
    <property type="match status" value="1"/>
</dbReference>
<dbReference type="PANTHER" id="PTHR43096">
    <property type="entry name" value="DNAJ HOMOLOG 1, MITOCHONDRIAL-RELATED"/>
    <property type="match status" value="1"/>
</dbReference>
<feature type="binding site" evidence="13">
    <location>
        <position position="145"/>
    </location>
    <ligand>
        <name>Zn(2+)</name>
        <dbReference type="ChEBI" id="CHEBI:29105"/>
        <label>1</label>
    </ligand>
</feature>
<dbReference type="CDD" id="cd10747">
    <property type="entry name" value="DnaJ_C"/>
    <property type="match status" value="1"/>
</dbReference>
<feature type="binding site" evidence="13">
    <location>
        <position position="165"/>
    </location>
    <ligand>
        <name>Zn(2+)</name>
        <dbReference type="ChEBI" id="CHEBI:29105"/>
        <label>2</label>
    </ligand>
</feature>
<feature type="repeat" description="CXXCXGXG motif" evidence="13">
    <location>
        <begin position="184"/>
        <end position="191"/>
    </location>
</feature>
<dbReference type="InterPro" id="IPR001305">
    <property type="entry name" value="HSP_DnaJ_Cys-rich_dom"/>
</dbReference>
<keyword evidence="3 13" id="KW-0963">Cytoplasm</keyword>
<reference evidence="17 18" key="1">
    <citation type="submission" date="2017-10" db="EMBL/GenBank/DDBJ databases">
        <title>Nyctiphanis sp. nov., isolated from the stomach of the euphausiid Nyctiphanes simplex (Hansen, 1911) in the Gulf of California.</title>
        <authorList>
            <person name="Gomez-Gil B."/>
            <person name="Aguilar-Mendez M."/>
            <person name="Lopez-Cortes A."/>
            <person name="Gomez-Gutierrez J."/>
            <person name="Roque A."/>
            <person name="Lang E."/>
            <person name="Gonzalez-Castillo A."/>
        </authorList>
    </citation>
    <scope>NUCLEOTIDE SEQUENCE [LARGE SCALE GENOMIC DNA]</scope>
    <source>
        <strain evidence="17 18">CAIM 600</strain>
    </source>
</reference>
<dbReference type="FunFam" id="2.10.230.10:FF:000002">
    <property type="entry name" value="Molecular chaperone DnaJ"/>
    <property type="match status" value="1"/>
</dbReference>
<comment type="subcellular location">
    <subcellularLocation>
        <location evidence="1 13">Cytoplasm</location>
    </subcellularLocation>
</comment>
<comment type="caution">
    <text evidence="17">The sequence shown here is derived from an EMBL/GenBank/DDBJ whole genome shotgun (WGS) entry which is preliminary data.</text>
</comment>
<dbReference type="GO" id="GO:0008270">
    <property type="term" value="F:zinc ion binding"/>
    <property type="evidence" value="ECO:0007669"/>
    <property type="project" value="UniProtKB-UniRule"/>
</dbReference>
<dbReference type="EMBL" id="PEIB01000006">
    <property type="protein sequence ID" value="RXJ73851.1"/>
    <property type="molecule type" value="Genomic_DNA"/>
</dbReference>
<feature type="domain" description="CR-type" evidence="16">
    <location>
        <begin position="132"/>
        <end position="210"/>
    </location>
</feature>
<evidence type="ECO:0000256" key="12">
    <source>
        <dbReference type="ARBA" id="ARBA00067609"/>
    </source>
</evidence>
<feature type="repeat" description="CXXCXGXG motif" evidence="13">
    <location>
        <begin position="198"/>
        <end position="205"/>
    </location>
</feature>
<dbReference type="InterPro" id="IPR036410">
    <property type="entry name" value="HSP_DnaJ_Cys-rich_dom_sf"/>
</dbReference>
<feature type="repeat" description="CXXCXGXG motif" evidence="13">
    <location>
        <begin position="145"/>
        <end position="152"/>
    </location>
</feature>
<feature type="binding site" evidence="13">
    <location>
        <position position="187"/>
    </location>
    <ligand>
        <name>Zn(2+)</name>
        <dbReference type="ChEBI" id="CHEBI:29105"/>
        <label>2</label>
    </ligand>
</feature>
<evidence type="ECO:0000256" key="14">
    <source>
        <dbReference type="PROSITE-ProRule" id="PRU00546"/>
    </source>
</evidence>
<feature type="binding site" evidence="13">
    <location>
        <position position="201"/>
    </location>
    <ligand>
        <name>Zn(2+)</name>
        <dbReference type="ChEBI" id="CHEBI:29105"/>
        <label>1</label>
    </ligand>
</feature>
<dbReference type="GO" id="GO:0009408">
    <property type="term" value="P:response to heat"/>
    <property type="evidence" value="ECO:0007669"/>
    <property type="project" value="InterPro"/>
</dbReference>
<comment type="domain">
    <text evidence="13">The J domain is necessary and sufficient to stimulate DnaK ATPase activity. Zinc center 1 plays an important role in the autonomous, DnaK-independent chaperone activity of DnaJ. Zinc center 2 is essential for interaction with DnaK and for DnaJ activity.</text>
</comment>
<dbReference type="NCBIfam" id="NF008035">
    <property type="entry name" value="PRK10767.1"/>
    <property type="match status" value="1"/>
</dbReference>
<dbReference type="InterPro" id="IPR001623">
    <property type="entry name" value="DnaJ_domain"/>
</dbReference>
<protein>
    <recommendedName>
        <fullName evidence="12 13">Chaperone protein DnaJ</fullName>
    </recommendedName>
</protein>
<keyword evidence="4 13" id="KW-0235">DNA replication</keyword>
<dbReference type="GO" id="GO:0051082">
    <property type="term" value="F:unfolded protein binding"/>
    <property type="evidence" value="ECO:0007669"/>
    <property type="project" value="UniProtKB-UniRule"/>
</dbReference>
<gene>
    <name evidence="13 17" type="primary">dnaJ</name>
    <name evidence="17" type="ORF">CS022_07660</name>
</gene>
<dbReference type="SMART" id="SM00271">
    <property type="entry name" value="DnaJ"/>
    <property type="match status" value="1"/>
</dbReference>
<evidence type="ECO:0000259" key="15">
    <source>
        <dbReference type="PROSITE" id="PS50076"/>
    </source>
</evidence>
<dbReference type="OrthoDB" id="9779889at2"/>
<dbReference type="PANTHER" id="PTHR43096:SF48">
    <property type="entry name" value="CHAPERONE PROTEIN DNAJ"/>
    <property type="match status" value="1"/>
</dbReference>
<dbReference type="HAMAP" id="MF_01152">
    <property type="entry name" value="DnaJ"/>
    <property type="match status" value="1"/>
</dbReference>
<dbReference type="RefSeq" id="WP_129121783.1">
    <property type="nucleotide sequence ID" value="NZ_PEIB01000006.1"/>
</dbReference>
<dbReference type="GO" id="GO:0042026">
    <property type="term" value="P:protein refolding"/>
    <property type="evidence" value="ECO:0007669"/>
    <property type="project" value="TreeGrafter"/>
</dbReference>
<dbReference type="FunFam" id="2.60.260.20:FF:000004">
    <property type="entry name" value="Molecular chaperone DnaJ"/>
    <property type="match status" value="1"/>
</dbReference>
<dbReference type="InterPro" id="IPR018253">
    <property type="entry name" value="DnaJ_domain_CS"/>
</dbReference>
<organism evidence="17 18">
    <name type="scientific">Veronia nyctiphanis</name>
    <dbReference type="NCBI Taxonomy" id="1278244"/>
    <lineage>
        <taxon>Bacteria</taxon>
        <taxon>Pseudomonadati</taxon>
        <taxon>Pseudomonadota</taxon>
        <taxon>Gammaproteobacteria</taxon>
        <taxon>Vibrionales</taxon>
        <taxon>Vibrionaceae</taxon>
        <taxon>Veronia</taxon>
    </lineage>
</organism>
<sequence length="377" mass="40820">MSKRDFYEVLGVGREASERDIKKAYKRLAMKYHPDRNQGDEEAAEKFKEVKLAYEVLTDDQKRAAYDQYGHAAFEQGGMGGGGGGADFGDIFGDVFGDIFGGGRRGGGQRQQQRGSDLRYNMELSLEEAVRGITKEIEVPTYASCEPCNGSGAKPGSSPQTCGTCHGHGQVQMRQGFFAVQQTCPTCHGRGQIIKDPCDSCHGQGRVQKTKTLSVKIPAGVDTGDRIRLSGEGEAGQFGAPAGDLYVQVHVREHNIFVRDGSNLYCEVPVSFTMAALGGEVEVPTLDGRVSLKVPTETQTGRQFRMRGKGVQSVRGAGTGDLICKLVVETPVNLSSKQKDLLKELEESFGGSAAKKHKPKSEGFFNGVKKFFDDLTS</sequence>
<keyword evidence="5 13" id="KW-0479">Metal-binding</keyword>
<comment type="cofactor">
    <cofactor evidence="13">
        <name>Zn(2+)</name>
        <dbReference type="ChEBI" id="CHEBI:29105"/>
    </cofactor>
    <text evidence="13">Binds 2 Zn(2+) ions per monomer.</text>
</comment>
<dbReference type="SUPFAM" id="SSF46565">
    <property type="entry name" value="Chaperone J-domain"/>
    <property type="match status" value="1"/>
</dbReference>
<evidence type="ECO:0000256" key="4">
    <source>
        <dbReference type="ARBA" id="ARBA00022705"/>
    </source>
</evidence>
<dbReference type="GO" id="GO:0031072">
    <property type="term" value="F:heat shock protein binding"/>
    <property type="evidence" value="ECO:0007669"/>
    <property type="project" value="InterPro"/>
</dbReference>
<dbReference type="PROSITE" id="PS00636">
    <property type="entry name" value="DNAJ_1"/>
    <property type="match status" value="1"/>
</dbReference>
<feature type="zinc finger region" description="CR-type" evidence="14">
    <location>
        <begin position="132"/>
        <end position="210"/>
    </location>
</feature>
<dbReference type="Pfam" id="PF01556">
    <property type="entry name" value="DnaJ_C"/>
    <property type="match status" value="1"/>
</dbReference>
<feature type="binding site" evidence="13">
    <location>
        <position position="148"/>
    </location>
    <ligand>
        <name>Zn(2+)</name>
        <dbReference type="ChEBI" id="CHEBI:29105"/>
        <label>1</label>
    </ligand>
</feature>
<dbReference type="Gene3D" id="2.10.230.10">
    <property type="entry name" value="Heat shock protein DnaJ, cysteine-rich domain"/>
    <property type="match status" value="1"/>
</dbReference>
<evidence type="ECO:0000256" key="2">
    <source>
        <dbReference type="ARBA" id="ARBA00011738"/>
    </source>
</evidence>
<evidence type="ECO:0000256" key="9">
    <source>
        <dbReference type="ARBA" id="ARBA00023016"/>
    </source>
</evidence>
<dbReference type="Proteomes" id="UP000290287">
    <property type="component" value="Unassembled WGS sequence"/>
</dbReference>
<dbReference type="FunFam" id="1.10.287.110:FF:000003">
    <property type="entry name" value="Molecular chaperone DnaJ"/>
    <property type="match status" value="1"/>
</dbReference>
<feature type="binding site" evidence="13">
    <location>
        <position position="184"/>
    </location>
    <ligand>
        <name>Zn(2+)</name>
        <dbReference type="ChEBI" id="CHEBI:29105"/>
        <label>2</label>
    </ligand>
</feature>
<evidence type="ECO:0000256" key="3">
    <source>
        <dbReference type="ARBA" id="ARBA00022490"/>
    </source>
</evidence>
<evidence type="ECO:0000256" key="5">
    <source>
        <dbReference type="ARBA" id="ARBA00022723"/>
    </source>
</evidence>
<evidence type="ECO:0000256" key="11">
    <source>
        <dbReference type="ARBA" id="ARBA00061004"/>
    </source>
</evidence>
<dbReference type="PRINTS" id="PR00625">
    <property type="entry name" value="JDOMAIN"/>
</dbReference>
<dbReference type="GO" id="GO:0006260">
    <property type="term" value="P:DNA replication"/>
    <property type="evidence" value="ECO:0007669"/>
    <property type="project" value="UniProtKB-KW"/>
</dbReference>
<comment type="function">
    <text evidence="13">Participates actively in the response to hyperosmotic and heat shock by preventing the aggregation of stress-denatured proteins and by disaggregating proteins, also in an autonomous, DnaK-independent fashion. Unfolded proteins bind initially to DnaJ; upon interaction with the DnaJ-bound protein, DnaK hydrolyzes its bound ATP, resulting in the formation of a stable complex. GrpE releases ADP from DnaK; ATP binding to DnaK triggers the release of the substrate protein, thus completing the reaction cycle. Several rounds of ATP-dependent interactions between DnaJ, DnaK and GrpE are required for fully efficient folding. Also involved, together with DnaK and GrpE, in the DNA replication of plasmids through activation of initiation proteins.</text>
</comment>
<accession>A0A4Q0YXQ3</accession>
<comment type="similarity">
    <text evidence="11 13">Belongs to the DnaJ family.</text>
</comment>
<dbReference type="CDD" id="cd06257">
    <property type="entry name" value="DnaJ"/>
    <property type="match status" value="1"/>
</dbReference>
<dbReference type="AlphaFoldDB" id="A0A4Q0YXQ3"/>
<keyword evidence="7 13" id="KW-0863">Zinc-finger</keyword>
<dbReference type="InterPro" id="IPR012724">
    <property type="entry name" value="DnaJ"/>
</dbReference>
<dbReference type="PROSITE" id="PS51188">
    <property type="entry name" value="ZF_CR"/>
    <property type="match status" value="1"/>
</dbReference>
<evidence type="ECO:0000256" key="8">
    <source>
        <dbReference type="ARBA" id="ARBA00022833"/>
    </source>
</evidence>
<keyword evidence="9 13" id="KW-0346">Stress response</keyword>
<keyword evidence="8 13" id="KW-0862">Zinc</keyword>
<feature type="binding site" evidence="13">
    <location>
        <position position="198"/>
    </location>
    <ligand>
        <name>Zn(2+)</name>
        <dbReference type="ChEBI" id="CHEBI:29105"/>
        <label>1</label>
    </ligand>
</feature>
<evidence type="ECO:0000256" key="6">
    <source>
        <dbReference type="ARBA" id="ARBA00022737"/>
    </source>
</evidence>
<dbReference type="SUPFAM" id="SSF57938">
    <property type="entry name" value="DnaJ/Hsp40 cysteine-rich domain"/>
    <property type="match status" value="1"/>
</dbReference>
<evidence type="ECO:0000256" key="7">
    <source>
        <dbReference type="ARBA" id="ARBA00022771"/>
    </source>
</evidence>
<dbReference type="Pfam" id="PF00684">
    <property type="entry name" value="DnaJ_CXXCXGXG"/>
    <property type="match status" value="1"/>
</dbReference>
<dbReference type="NCBIfam" id="TIGR02349">
    <property type="entry name" value="DnaJ_bact"/>
    <property type="match status" value="1"/>
</dbReference>
<keyword evidence="10 13" id="KW-0143">Chaperone</keyword>